<evidence type="ECO:0000256" key="3">
    <source>
        <dbReference type="ARBA" id="ARBA00023163"/>
    </source>
</evidence>
<dbReference type="GO" id="GO:0006355">
    <property type="term" value="P:regulation of DNA-templated transcription"/>
    <property type="evidence" value="ECO:0007669"/>
    <property type="project" value="InterPro"/>
</dbReference>
<comment type="caution">
    <text evidence="6">The sequence shown here is derived from an EMBL/GenBank/DDBJ whole genome shotgun (WGS) entry which is preliminary data.</text>
</comment>
<dbReference type="Proteomes" id="UP000564644">
    <property type="component" value="Unassembled WGS sequence"/>
</dbReference>
<dbReference type="SUPFAM" id="SSF52540">
    <property type="entry name" value="P-loop containing nucleoside triphosphate hydrolases"/>
    <property type="match status" value="1"/>
</dbReference>
<accession>A0A7X0SQK7</accession>
<dbReference type="RefSeq" id="WP_185131805.1">
    <property type="nucleotide sequence ID" value="NZ_JACJVO010000032.1"/>
</dbReference>
<reference evidence="6 7" key="1">
    <citation type="submission" date="2020-08" db="EMBL/GenBank/DDBJ databases">
        <title>Cohnella phylogeny.</title>
        <authorList>
            <person name="Dunlap C."/>
        </authorList>
    </citation>
    <scope>NUCLEOTIDE SEQUENCE [LARGE SCALE GENOMIC DNA]</scope>
    <source>
        <strain evidence="6 7">CBP 2801</strain>
    </source>
</reference>
<dbReference type="Gene3D" id="3.40.50.300">
    <property type="entry name" value="P-loop containing nucleotide triphosphate hydrolases"/>
    <property type="match status" value="1"/>
</dbReference>
<dbReference type="InterPro" id="IPR036388">
    <property type="entry name" value="WH-like_DNA-bd_sf"/>
</dbReference>
<dbReference type="AlphaFoldDB" id="A0A7X0SQK7"/>
<dbReference type="InterPro" id="IPR000792">
    <property type="entry name" value="Tscrpt_reg_LuxR_C"/>
</dbReference>
<evidence type="ECO:0000259" key="5">
    <source>
        <dbReference type="PROSITE" id="PS50043"/>
    </source>
</evidence>
<dbReference type="Gene3D" id="1.25.40.10">
    <property type="entry name" value="Tetratricopeptide repeat domain"/>
    <property type="match status" value="1"/>
</dbReference>
<sequence>MNIPVLASKLYIPVPRTKVVFRPRLIERLNEGLERKLTLVSASAGFGKTTLVSQWAVGCDRAVAWLSLDERDNDLTRFFLHLIAAVQSIAESVGKSAFAAFESSQSPPIESILTVLLNEISALQFKIVLVLDDYHLIDSERIDDALLFLLEHLPPHMHLVIATRENPQLPLGRLRAGGHLTELRDADLRFTPDEAAAFLHQAIGLDLTAGEIAALESRTEGWIAGLQLAALSMQGREDIPGFIRAFSGDNRYIVDYLAEEVLQRQPEPVRRFLLQTSVLDRLHGPLCDAVTGQAEGNVRLSDLEKGNFFIVPLDDRRQWYRYHHLFADVLSAHLKADQPDHIGSLHRRASIWYERHGSADDAIRHALAAEDFTRAADLIEPACPTMAKLRQEAATLRWLKALPDELVRRRPVLSVWYAGALLTLGKSEGVEERLRDAESGLESTADSHERPDVRSASAEKVFVDEVEYRRLPGSTAMYRSALALMTGDVIGAMKYARLVLDLMPKDAYLKRGPASALLGLSSWTSGNLDEAYRLFADGMADVQRGGYISDAIGGTNALADIRIVQGRLRQAMSLYERGLQLAIEHGDPVMRGTADMYVGMGEIHRERNDLQTAMQLLQKSEEQGEHTGFPQYRYRWRVAMARVREAQGDLQSALDLLGEAERFYVGDLFPNVRPVAAMKTKVLIAQGKLREALEWARAHGLTARDELSYLREFEHITLARLLLARFRSDREYSFWHEAIGLLERLRQAAEEGERAGSTIEILILTALAHHMKGDTPAALGPLERALTLAEPEGCFRIFVDEGQPMEILLRAASKRGSAPKEYVRRLLTAFGRTEGKTSAKPAPNHSLREPLSERERDVLRLLGTELSGPDIARELMVSLNTLRTHTKNIYDKLGVNNRRAAVRRSEELDLF</sequence>
<evidence type="ECO:0000256" key="1">
    <source>
        <dbReference type="ARBA" id="ARBA00023015"/>
    </source>
</evidence>
<feature type="region of interest" description="Disordered" evidence="4">
    <location>
        <begin position="435"/>
        <end position="456"/>
    </location>
</feature>
<feature type="domain" description="HTH luxR-type" evidence="5">
    <location>
        <begin position="844"/>
        <end position="909"/>
    </location>
</feature>
<dbReference type="InterPro" id="IPR059106">
    <property type="entry name" value="WHD_MalT"/>
</dbReference>
<dbReference type="GO" id="GO:0003677">
    <property type="term" value="F:DNA binding"/>
    <property type="evidence" value="ECO:0007669"/>
    <property type="project" value="UniProtKB-KW"/>
</dbReference>
<dbReference type="PANTHER" id="PTHR44688:SF16">
    <property type="entry name" value="DNA-BINDING TRANSCRIPTIONAL ACTIVATOR DEVR_DOSR"/>
    <property type="match status" value="1"/>
</dbReference>
<dbReference type="CDD" id="cd06170">
    <property type="entry name" value="LuxR_C_like"/>
    <property type="match status" value="1"/>
</dbReference>
<dbReference type="InterPro" id="IPR016032">
    <property type="entry name" value="Sig_transdc_resp-reg_C-effctor"/>
</dbReference>
<name>A0A7X0SQK7_9BACL</name>
<dbReference type="InterPro" id="IPR011990">
    <property type="entry name" value="TPR-like_helical_dom_sf"/>
</dbReference>
<keyword evidence="7" id="KW-1185">Reference proteome</keyword>
<dbReference type="PANTHER" id="PTHR44688">
    <property type="entry name" value="DNA-BINDING TRANSCRIPTIONAL ACTIVATOR DEVR_DOSR"/>
    <property type="match status" value="1"/>
</dbReference>
<protein>
    <submittedName>
        <fullName evidence="6">Helix-turn-helix transcriptional regulator</fullName>
    </submittedName>
</protein>
<keyword evidence="3" id="KW-0804">Transcription</keyword>
<dbReference type="SMART" id="SM00421">
    <property type="entry name" value="HTH_LUXR"/>
    <property type="match status" value="1"/>
</dbReference>
<gene>
    <name evidence="6" type="ORF">H7C18_24855</name>
</gene>
<evidence type="ECO:0000313" key="6">
    <source>
        <dbReference type="EMBL" id="MBB6734156.1"/>
    </source>
</evidence>
<dbReference type="InterPro" id="IPR041617">
    <property type="entry name" value="TPR_MalT"/>
</dbReference>
<dbReference type="Pfam" id="PF00196">
    <property type="entry name" value="GerE"/>
    <property type="match status" value="1"/>
</dbReference>
<evidence type="ECO:0000256" key="2">
    <source>
        <dbReference type="ARBA" id="ARBA00023125"/>
    </source>
</evidence>
<evidence type="ECO:0000256" key="4">
    <source>
        <dbReference type="SAM" id="MobiDB-lite"/>
    </source>
</evidence>
<dbReference type="Gene3D" id="1.10.10.10">
    <property type="entry name" value="Winged helix-like DNA-binding domain superfamily/Winged helix DNA-binding domain"/>
    <property type="match status" value="1"/>
</dbReference>
<keyword evidence="1" id="KW-0805">Transcription regulation</keyword>
<proteinExistence type="predicted"/>
<dbReference type="EMBL" id="JACJVO010000032">
    <property type="protein sequence ID" value="MBB6734156.1"/>
    <property type="molecule type" value="Genomic_DNA"/>
</dbReference>
<dbReference type="Pfam" id="PF25873">
    <property type="entry name" value="WHD_MalT"/>
    <property type="match status" value="1"/>
</dbReference>
<evidence type="ECO:0000313" key="7">
    <source>
        <dbReference type="Proteomes" id="UP000564644"/>
    </source>
</evidence>
<dbReference type="PROSITE" id="PS50043">
    <property type="entry name" value="HTH_LUXR_2"/>
    <property type="match status" value="1"/>
</dbReference>
<dbReference type="InterPro" id="IPR027417">
    <property type="entry name" value="P-loop_NTPase"/>
</dbReference>
<organism evidence="6 7">
    <name type="scientific">Cohnella zeiphila</name>
    <dbReference type="NCBI Taxonomy" id="2761120"/>
    <lineage>
        <taxon>Bacteria</taxon>
        <taxon>Bacillati</taxon>
        <taxon>Bacillota</taxon>
        <taxon>Bacilli</taxon>
        <taxon>Bacillales</taxon>
        <taxon>Paenibacillaceae</taxon>
        <taxon>Cohnella</taxon>
    </lineage>
</organism>
<keyword evidence="2" id="KW-0238">DNA-binding</keyword>
<dbReference type="SUPFAM" id="SSF48452">
    <property type="entry name" value="TPR-like"/>
    <property type="match status" value="1"/>
</dbReference>
<dbReference type="PRINTS" id="PR00038">
    <property type="entry name" value="HTHLUXR"/>
</dbReference>
<dbReference type="Pfam" id="PF17874">
    <property type="entry name" value="TPR_MalT"/>
    <property type="match status" value="1"/>
</dbReference>
<dbReference type="SUPFAM" id="SSF46894">
    <property type="entry name" value="C-terminal effector domain of the bipartite response regulators"/>
    <property type="match status" value="1"/>
</dbReference>